<sequence>MVHSEGGAVRVINGKVDYENVKPRYICYDCGIFYRELLRSGLYERFELPEDEKTPPPPPPKPKRRIKSTGELAPMQLKRNANGYCECPRCGAAMRFLEPGAVKIVDGRADMSDTVARFKCDECDSLYRRIATTNYFQWSEK</sequence>
<keyword evidence="3" id="KW-1185">Reference proteome</keyword>
<protein>
    <submittedName>
        <fullName evidence="2">Uncharacterized protein</fullName>
    </submittedName>
</protein>
<organism evidence="2 3">
    <name type="scientific">Anaerovibrio slackiae</name>
    <dbReference type="NCBI Taxonomy" id="2652309"/>
    <lineage>
        <taxon>Bacteria</taxon>
        <taxon>Bacillati</taxon>
        <taxon>Bacillota</taxon>
        <taxon>Negativicutes</taxon>
        <taxon>Selenomonadales</taxon>
        <taxon>Selenomonadaceae</taxon>
        <taxon>Anaerovibrio</taxon>
    </lineage>
</organism>
<evidence type="ECO:0000256" key="1">
    <source>
        <dbReference type="SAM" id="MobiDB-lite"/>
    </source>
</evidence>
<dbReference type="Proteomes" id="UP000433181">
    <property type="component" value="Unassembled WGS sequence"/>
</dbReference>
<reference evidence="2 3" key="1">
    <citation type="submission" date="2019-08" db="EMBL/GenBank/DDBJ databases">
        <title>In-depth cultivation of the pig gut microbiome towards novel bacterial diversity and tailored functional studies.</title>
        <authorList>
            <person name="Wylensek D."/>
            <person name="Hitch T.C.A."/>
            <person name="Clavel T."/>
        </authorList>
    </citation>
    <scope>NUCLEOTIDE SEQUENCE [LARGE SCALE GENOMIC DNA]</scope>
    <source>
        <strain evidence="2 3">WCA-693-APC-5D-A</strain>
    </source>
</reference>
<comment type="caution">
    <text evidence="2">The sequence shown here is derived from an EMBL/GenBank/DDBJ whole genome shotgun (WGS) entry which is preliminary data.</text>
</comment>
<evidence type="ECO:0000313" key="3">
    <source>
        <dbReference type="Proteomes" id="UP000433181"/>
    </source>
</evidence>
<evidence type="ECO:0000313" key="2">
    <source>
        <dbReference type="EMBL" id="MSU08938.1"/>
    </source>
</evidence>
<feature type="region of interest" description="Disordered" evidence="1">
    <location>
        <begin position="48"/>
        <end position="71"/>
    </location>
</feature>
<dbReference type="EMBL" id="VUNR01000014">
    <property type="protein sequence ID" value="MSU08938.1"/>
    <property type="molecule type" value="Genomic_DNA"/>
</dbReference>
<name>A0A6I2UBQ3_9FIRM</name>
<dbReference type="AlphaFoldDB" id="A0A6I2UBQ3"/>
<proteinExistence type="predicted"/>
<accession>A0A6I2UBQ3</accession>
<gene>
    <name evidence="2" type="ORF">FYJ84_08070</name>
</gene>